<dbReference type="SUPFAM" id="SSF52833">
    <property type="entry name" value="Thioredoxin-like"/>
    <property type="match status" value="1"/>
</dbReference>
<dbReference type="InterPro" id="IPR017937">
    <property type="entry name" value="Thioredoxin_CS"/>
</dbReference>
<evidence type="ECO:0000256" key="1">
    <source>
        <dbReference type="ARBA" id="ARBA00023157"/>
    </source>
</evidence>
<dbReference type="EMBL" id="CAJMWR010003303">
    <property type="protein sequence ID" value="CAE6457749.1"/>
    <property type="molecule type" value="Genomic_DNA"/>
</dbReference>
<gene>
    <name evidence="3" type="ORF">RDB_LOCUS98215</name>
</gene>
<accession>A0A8H3BIT5</accession>
<dbReference type="InterPro" id="IPR036249">
    <property type="entry name" value="Thioredoxin-like_sf"/>
</dbReference>
<protein>
    <recommendedName>
        <fullName evidence="2">Thioredoxin domain-containing protein</fullName>
    </recommendedName>
</protein>
<evidence type="ECO:0000259" key="2">
    <source>
        <dbReference type="PROSITE" id="PS51352"/>
    </source>
</evidence>
<evidence type="ECO:0000313" key="4">
    <source>
        <dbReference type="Proteomes" id="UP000663840"/>
    </source>
</evidence>
<evidence type="ECO:0000313" key="3">
    <source>
        <dbReference type="EMBL" id="CAE6457749.1"/>
    </source>
</evidence>
<dbReference type="PANTHER" id="PTHR46115">
    <property type="entry name" value="THIOREDOXIN-LIKE PROTEIN 1"/>
    <property type="match status" value="1"/>
</dbReference>
<dbReference type="AlphaFoldDB" id="A0A8H3BIT5"/>
<dbReference type="PROSITE" id="PS51352">
    <property type="entry name" value="THIOREDOXIN_2"/>
    <property type="match status" value="1"/>
</dbReference>
<sequence>MPFYNFPFVRLGSFEFDPSPHHSISLFLGLCCLTLFHRYSTSSLTLNHPPHSLYFLMGGHQSKIEGDALQSAVGRTVAAIKDYADFRRIISSGKYVVVDFWAHNCAPCHQIAPVFEKHSKSFPHAEFYKVNVDDHPKIADEAKIKTMPTFVIFKDGKKKAQLKGADPSGLLTLLQKYTQPDA</sequence>
<dbReference type="Proteomes" id="UP000663840">
    <property type="component" value="Unassembled WGS sequence"/>
</dbReference>
<dbReference type="PROSITE" id="PS00194">
    <property type="entry name" value="THIOREDOXIN_1"/>
    <property type="match status" value="1"/>
</dbReference>
<name>A0A8H3BIT5_9AGAM</name>
<dbReference type="Gene3D" id="3.40.30.10">
    <property type="entry name" value="Glutaredoxin"/>
    <property type="match status" value="1"/>
</dbReference>
<dbReference type="InterPro" id="IPR013766">
    <property type="entry name" value="Thioredoxin_domain"/>
</dbReference>
<feature type="domain" description="Thioredoxin" evidence="2">
    <location>
        <begin position="63"/>
        <end position="179"/>
    </location>
</feature>
<organism evidence="3 4">
    <name type="scientific">Rhizoctonia solani</name>
    <dbReference type="NCBI Taxonomy" id="456999"/>
    <lineage>
        <taxon>Eukaryota</taxon>
        <taxon>Fungi</taxon>
        <taxon>Dikarya</taxon>
        <taxon>Basidiomycota</taxon>
        <taxon>Agaricomycotina</taxon>
        <taxon>Agaricomycetes</taxon>
        <taxon>Cantharellales</taxon>
        <taxon>Ceratobasidiaceae</taxon>
        <taxon>Rhizoctonia</taxon>
    </lineage>
</organism>
<comment type="caution">
    <text evidence="3">The sequence shown here is derived from an EMBL/GenBank/DDBJ whole genome shotgun (WGS) entry which is preliminary data.</text>
</comment>
<dbReference type="Pfam" id="PF00085">
    <property type="entry name" value="Thioredoxin"/>
    <property type="match status" value="1"/>
</dbReference>
<proteinExistence type="predicted"/>
<reference evidence="3" key="1">
    <citation type="submission" date="2021-01" db="EMBL/GenBank/DDBJ databases">
        <authorList>
            <person name="Kaushik A."/>
        </authorList>
    </citation>
    <scope>NUCLEOTIDE SEQUENCE</scope>
    <source>
        <strain evidence="3">AG1-1A</strain>
    </source>
</reference>
<dbReference type="CDD" id="cd02947">
    <property type="entry name" value="TRX_family"/>
    <property type="match status" value="1"/>
</dbReference>
<keyword evidence="1" id="KW-1015">Disulfide bond</keyword>